<protein>
    <submittedName>
        <fullName evidence="1">Uncharacterized protein</fullName>
    </submittedName>
</protein>
<evidence type="ECO:0000313" key="2">
    <source>
        <dbReference type="Proteomes" id="UP001140094"/>
    </source>
</evidence>
<name>A0A9W8I468_9FUNG</name>
<sequence>MTPAMRKHMCAWMAGKTLAPSVQQVAPPEPKQAAAASAAAADVMPVSIPSEAMELSMSSATAVPVDEDYAKFPDPTDT</sequence>
<proteinExistence type="predicted"/>
<evidence type="ECO:0000313" key="1">
    <source>
        <dbReference type="EMBL" id="KAJ2809215.1"/>
    </source>
</evidence>
<keyword evidence="2" id="KW-1185">Reference proteome</keyword>
<organism evidence="1 2">
    <name type="scientific">Coemansia guatemalensis</name>
    <dbReference type="NCBI Taxonomy" id="2761395"/>
    <lineage>
        <taxon>Eukaryota</taxon>
        <taxon>Fungi</taxon>
        <taxon>Fungi incertae sedis</taxon>
        <taxon>Zoopagomycota</taxon>
        <taxon>Kickxellomycotina</taxon>
        <taxon>Kickxellomycetes</taxon>
        <taxon>Kickxellales</taxon>
        <taxon>Kickxellaceae</taxon>
        <taxon>Coemansia</taxon>
    </lineage>
</organism>
<dbReference type="EMBL" id="JANBUO010000007">
    <property type="protein sequence ID" value="KAJ2809215.1"/>
    <property type="molecule type" value="Genomic_DNA"/>
</dbReference>
<accession>A0A9W8I468</accession>
<dbReference type="AlphaFoldDB" id="A0A9W8I468"/>
<dbReference type="Proteomes" id="UP001140094">
    <property type="component" value="Unassembled WGS sequence"/>
</dbReference>
<reference evidence="1" key="1">
    <citation type="submission" date="2022-07" db="EMBL/GenBank/DDBJ databases">
        <title>Phylogenomic reconstructions and comparative analyses of Kickxellomycotina fungi.</title>
        <authorList>
            <person name="Reynolds N.K."/>
            <person name="Stajich J.E."/>
            <person name="Barry K."/>
            <person name="Grigoriev I.V."/>
            <person name="Crous P."/>
            <person name="Smith M.E."/>
        </authorList>
    </citation>
    <scope>NUCLEOTIDE SEQUENCE</scope>
    <source>
        <strain evidence="1">NRRL 1565</strain>
    </source>
</reference>
<comment type="caution">
    <text evidence="1">The sequence shown here is derived from an EMBL/GenBank/DDBJ whole genome shotgun (WGS) entry which is preliminary data.</text>
</comment>
<gene>
    <name evidence="1" type="ORF">H4R20_000279</name>
</gene>